<dbReference type="EMBL" id="JAMZMM010000020">
    <property type="protein sequence ID" value="MCP2727597.1"/>
    <property type="molecule type" value="Genomic_DNA"/>
</dbReference>
<gene>
    <name evidence="1" type="ORF">NJ959_03790</name>
</gene>
<sequence>MPTVAAKPIASLRLKYPIEGMESASFAIAIQQLTALGISGDIAISSLPFGIASSGTSCDRAQSSLKLKKCDRHIDTTT</sequence>
<name>A0AAE3GS77_9CYAN</name>
<dbReference type="Proteomes" id="UP001204953">
    <property type="component" value="Unassembled WGS sequence"/>
</dbReference>
<evidence type="ECO:0000313" key="2">
    <source>
        <dbReference type="Proteomes" id="UP001204953"/>
    </source>
</evidence>
<dbReference type="AlphaFoldDB" id="A0AAE3GS77"/>
<reference evidence="1" key="1">
    <citation type="submission" date="2022-06" db="EMBL/GenBank/DDBJ databases">
        <title>New cyanobacteria of genus Symplocastrum in benthos of Lake Baikal.</title>
        <authorList>
            <person name="Sorokovikova E."/>
            <person name="Tikhonova I."/>
            <person name="Krasnopeev A."/>
            <person name="Evseev P."/>
            <person name="Gladkikh A."/>
            <person name="Belykh O."/>
        </authorList>
    </citation>
    <scope>NUCLEOTIDE SEQUENCE</scope>
    <source>
        <strain evidence="1">BBK-W-15</strain>
    </source>
</reference>
<accession>A0AAE3GS77</accession>
<evidence type="ECO:0000313" key="1">
    <source>
        <dbReference type="EMBL" id="MCP2727597.1"/>
    </source>
</evidence>
<proteinExistence type="predicted"/>
<keyword evidence="2" id="KW-1185">Reference proteome</keyword>
<protein>
    <submittedName>
        <fullName evidence="1">Uncharacterized protein</fullName>
    </submittedName>
</protein>
<organism evidence="1 2">
    <name type="scientific">Limnofasciculus baicalensis BBK-W-15</name>
    <dbReference type="NCBI Taxonomy" id="2699891"/>
    <lineage>
        <taxon>Bacteria</taxon>
        <taxon>Bacillati</taxon>
        <taxon>Cyanobacteriota</taxon>
        <taxon>Cyanophyceae</taxon>
        <taxon>Coleofasciculales</taxon>
        <taxon>Coleofasciculaceae</taxon>
        <taxon>Limnofasciculus</taxon>
        <taxon>Limnofasciculus baicalensis</taxon>
    </lineage>
</organism>
<dbReference type="RefSeq" id="WP_254010409.1">
    <property type="nucleotide sequence ID" value="NZ_JAMZMM010000020.1"/>
</dbReference>
<comment type="caution">
    <text evidence="1">The sequence shown here is derived from an EMBL/GenBank/DDBJ whole genome shotgun (WGS) entry which is preliminary data.</text>
</comment>